<dbReference type="RefSeq" id="WP_162799730.1">
    <property type="nucleotide sequence ID" value="NZ_JBHSJF010000006.1"/>
</dbReference>
<evidence type="ECO:0000313" key="2">
    <source>
        <dbReference type="Proteomes" id="UP001595796"/>
    </source>
</evidence>
<dbReference type="EMBL" id="JBHSJF010000006">
    <property type="protein sequence ID" value="MFC5069179.1"/>
    <property type="molecule type" value="Genomic_DNA"/>
</dbReference>
<name>A0ABV9Z6J4_9HYPH</name>
<reference evidence="2" key="1">
    <citation type="journal article" date="2019" name="Int. J. Syst. Evol. Microbiol.">
        <title>The Global Catalogue of Microorganisms (GCM) 10K type strain sequencing project: providing services to taxonomists for standard genome sequencing and annotation.</title>
        <authorList>
            <consortium name="The Broad Institute Genomics Platform"/>
            <consortium name="The Broad Institute Genome Sequencing Center for Infectious Disease"/>
            <person name="Wu L."/>
            <person name="Ma J."/>
        </authorList>
    </citation>
    <scope>NUCLEOTIDE SEQUENCE [LARGE SCALE GENOMIC DNA]</scope>
    <source>
        <strain evidence="2">CGMCC 1.16444</strain>
    </source>
</reference>
<dbReference type="Proteomes" id="UP001595796">
    <property type="component" value="Unassembled WGS sequence"/>
</dbReference>
<protein>
    <submittedName>
        <fullName evidence="1">Uncharacterized protein</fullName>
    </submittedName>
</protein>
<proteinExistence type="predicted"/>
<organism evidence="1 2">
    <name type="scientific">Flaviflagellibacter deserti</name>
    <dbReference type="NCBI Taxonomy" id="2267266"/>
    <lineage>
        <taxon>Bacteria</taxon>
        <taxon>Pseudomonadati</taxon>
        <taxon>Pseudomonadota</taxon>
        <taxon>Alphaproteobacteria</taxon>
        <taxon>Hyphomicrobiales</taxon>
        <taxon>Flaviflagellibacter</taxon>
    </lineage>
</organism>
<accession>A0ABV9Z6J4</accession>
<keyword evidence="2" id="KW-1185">Reference proteome</keyword>
<evidence type="ECO:0000313" key="1">
    <source>
        <dbReference type="EMBL" id="MFC5069179.1"/>
    </source>
</evidence>
<gene>
    <name evidence="1" type="ORF">ACFPFW_14270</name>
</gene>
<comment type="caution">
    <text evidence="1">The sequence shown here is derived from an EMBL/GenBank/DDBJ whole genome shotgun (WGS) entry which is preliminary data.</text>
</comment>
<sequence>MPDTQEVGYQAALPRTRFGNRRAAELNDRRKRNATTMLVRTTIDDKTARRFAAGVARLLSGLLLSRP</sequence>